<proteinExistence type="predicted"/>
<dbReference type="Proteomes" id="UP000240755">
    <property type="component" value="Segment"/>
</dbReference>
<reference evidence="1 2" key="1">
    <citation type="journal article" date="2017" name="Sci. Rep.">
        <title>Analysis of the CRISPR-Cas system in bacteriophages active on epidemic strains of Vibrio cholerae in Bangladesh.</title>
        <authorList>
            <person name="Naser I.B."/>
            <person name="Hoque M.M."/>
            <person name="Nahid M.A."/>
            <person name="Tareq T.M."/>
            <person name="Rocky M.K."/>
            <person name="Faruque S.M."/>
        </authorList>
    </citation>
    <scope>NUCLEOTIDE SEQUENCE [LARGE SCALE GENOMIC DNA]</scope>
</reference>
<organism evidence="1 2">
    <name type="scientific">Vibrio phage JSF25</name>
    <dbReference type="NCBI Taxonomy" id="2026085"/>
    <lineage>
        <taxon>Viruses</taxon>
        <taxon>Duplodnaviria</taxon>
        <taxon>Heunggongvirae</taxon>
        <taxon>Uroviricota</taxon>
        <taxon>Caudoviricetes</taxon>
        <taxon>Autographivirales</taxon>
        <taxon>Autotranscriptaviridae</taxon>
        <taxon>Studiervirinae</taxon>
        <taxon>Chatterjeevirus</taxon>
        <taxon>Chatterjeevirus ICP3</taxon>
    </lineage>
</organism>
<evidence type="ECO:0000313" key="1">
    <source>
        <dbReference type="EMBL" id="ASU01156.1"/>
    </source>
</evidence>
<accession>A0A2D0Y4F6</accession>
<protein>
    <submittedName>
        <fullName evidence="1">Nucleotide reductase subunit C</fullName>
    </submittedName>
</protein>
<evidence type="ECO:0000313" key="2">
    <source>
        <dbReference type="Proteomes" id="UP000240755"/>
    </source>
</evidence>
<name>A0A2D0Y4F6_9CAUD</name>
<sequence length="137" mass="15835">MGHYDCKHCGEYGCFGSCPEGQAKEARLLKKRKEEDKINAKIALDALKEQQDANGDICVEDLSDDFELIEEGRWKQVGKYQFSESIVKHKKTGTFWSIERERSGDWYSDWYYGEATVTRVTPVVRTVQVTTWEALNE</sequence>
<dbReference type="EMBL" id="MF574151">
    <property type="protein sequence ID" value="ASU01156.1"/>
    <property type="molecule type" value="Genomic_DNA"/>
</dbReference>